<dbReference type="InterPro" id="IPR013424">
    <property type="entry name" value="Ice-binding_C"/>
</dbReference>
<feature type="signal peptide" evidence="1">
    <location>
        <begin position="1"/>
        <end position="23"/>
    </location>
</feature>
<protein>
    <recommendedName>
        <fullName evidence="2">Ice-binding protein C-terminal domain-containing protein</fullName>
    </recommendedName>
</protein>
<keyword evidence="1" id="KW-0732">Signal</keyword>
<name>A0ABW3GL28_9PROT</name>
<evidence type="ECO:0000313" key="3">
    <source>
        <dbReference type="EMBL" id="MFD0929825.1"/>
    </source>
</evidence>
<comment type="caution">
    <text evidence="3">The sequence shown here is derived from an EMBL/GenBank/DDBJ whole genome shotgun (WGS) entry which is preliminary data.</text>
</comment>
<keyword evidence="4" id="KW-1185">Reference proteome</keyword>
<proteinExistence type="predicted"/>
<evidence type="ECO:0000256" key="1">
    <source>
        <dbReference type="SAM" id="SignalP"/>
    </source>
</evidence>
<dbReference type="Proteomes" id="UP001597106">
    <property type="component" value="Unassembled WGS sequence"/>
</dbReference>
<sequence>MMTLKPWLMAGLMGATLLSQAHAAELIQNGGFELQGVDAYDIVGWQVAEAGILGSVLAQQGTTTEVTGNTTVGAYQGTHYGLLDNNGLASNILYQNFTTSAVSQATLTFQMFVNNQSASSAVDAGGLDYTVDATDHPNQHVRVDILKAGSDPFSTSQGDVLQSLYLGGANGTLAANNYLSYQFDLTSILSGGGQFMLRFASVANQGSLQLGVDNISLQTASAVPEADTNALMLVGLGLIAAIMRRRAQ</sequence>
<dbReference type="Pfam" id="PF07589">
    <property type="entry name" value="PEP-CTERM"/>
    <property type="match status" value="1"/>
</dbReference>
<dbReference type="EMBL" id="JBHTJW010000002">
    <property type="protein sequence ID" value="MFD0929825.1"/>
    <property type="molecule type" value="Genomic_DNA"/>
</dbReference>
<reference evidence="4" key="1">
    <citation type="journal article" date="2019" name="Int. J. Syst. Evol. Microbiol.">
        <title>The Global Catalogue of Microorganisms (GCM) 10K type strain sequencing project: providing services to taxonomists for standard genome sequencing and annotation.</title>
        <authorList>
            <consortium name="The Broad Institute Genomics Platform"/>
            <consortium name="The Broad Institute Genome Sequencing Center for Infectious Disease"/>
            <person name="Wu L."/>
            <person name="Ma J."/>
        </authorList>
    </citation>
    <scope>NUCLEOTIDE SEQUENCE [LARGE SCALE GENOMIC DNA]</scope>
    <source>
        <strain evidence="4">CCUG 59685</strain>
    </source>
</reference>
<feature type="domain" description="Ice-binding protein C-terminal" evidence="2">
    <location>
        <begin position="222"/>
        <end position="246"/>
    </location>
</feature>
<organism evidence="3 4">
    <name type="scientific">Methylophilus glucosoxydans</name>
    <dbReference type="NCBI Taxonomy" id="752553"/>
    <lineage>
        <taxon>Bacteria</taxon>
        <taxon>Pseudomonadati</taxon>
        <taxon>Pseudomonadota</taxon>
        <taxon>Betaproteobacteria</taxon>
        <taxon>Nitrosomonadales</taxon>
        <taxon>Methylophilaceae</taxon>
        <taxon>Methylophilus</taxon>
    </lineage>
</organism>
<feature type="chain" id="PRO_5045182324" description="Ice-binding protein C-terminal domain-containing protein" evidence="1">
    <location>
        <begin position="24"/>
        <end position="248"/>
    </location>
</feature>
<dbReference type="RefSeq" id="WP_379075680.1">
    <property type="nucleotide sequence ID" value="NZ_JBHTJW010000002.1"/>
</dbReference>
<gene>
    <name evidence="3" type="ORF">ACFQ1T_08545</name>
</gene>
<evidence type="ECO:0000259" key="2">
    <source>
        <dbReference type="Pfam" id="PF07589"/>
    </source>
</evidence>
<evidence type="ECO:0000313" key="4">
    <source>
        <dbReference type="Proteomes" id="UP001597106"/>
    </source>
</evidence>
<dbReference type="Gene3D" id="2.60.120.260">
    <property type="entry name" value="Galactose-binding domain-like"/>
    <property type="match status" value="1"/>
</dbReference>
<accession>A0ABW3GL28</accession>